<accession>A0ABV4ED49</accession>
<comment type="caution">
    <text evidence="1">The sequence shown here is derived from an EMBL/GenBank/DDBJ whole genome shotgun (WGS) entry which is preliminary data.</text>
</comment>
<gene>
    <name evidence="1" type="ORF">AB6T85_19995</name>
</gene>
<name>A0ABV4ED49_9GAMM</name>
<protein>
    <submittedName>
        <fullName evidence="1">Baseplate protein</fullName>
    </submittedName>
</protein>
<proteinExistence type="predicted"/>
<dbReference type="Proteomes" id="UP001565243">
    <property type="component" value="Unassembled WGS sequence"/>
</dbReference>
<keyword evidence="2" id="KW-1185">Reference proteome</keyword>
<reference evidence="1 2" key="1">
    <citation type="submission" date="2024-07" db="EMBL/GenBank/DDBJ databases">
        <authorList>
            <person name="Hebao G."/>
        </authorList>
    </citation>
    <scope>NUCLEOTIDE SEQUENCE [LARGE SCALE GENOMIC DNA]</scope>
    <source>
        <strain evidence="1 2">ACCC 02193</strain>
    </source>
</reference>
<evidence type="ECO:0000313" key="1">
    <source>
        <dbReference type="EMBL" id="MEY8772694.1"/>
    </source>
</evidence>
<dbReference type="EMBL" id="JBGFFX010000015">
    <property type="protein sequence ID" value="MEY8772694.1"/>
    <property type="molecule type" value="Genomic_DNA"/>
</dbReference>
<organism evidence="1 2">
    <name type="scientific">Erwinia aeris</name>
    <dbReference type="NCBI Taxonomy" id="3239803"/>
    <lineage>
        <taxon>Bacteria</taxon>
        <taxon>Pseudomonadati</taxon>
        <taxon>Pseudomonadota</taxon>
        <taxon>Gammaproteobacteria</taxon>
        <taxon>Enterobacterales</taxon>
        <taxon>Erwiniaceae</taxon>
        <taxon>Erwinia</taxon>
    </lineage>
</organism>
<evidence type="ECO:0000313" key="2">
    <source>
        <dbReference type="Proteomes" id="UP001565243"/>
    </source>
</evidence>
<dbReference type="RefSeq" id="WP_369896440.1">
    <property type="nucleotide sequence ID" value="NZ_JBGFFX010000015.1"/>
</dbReference>
<sequence length="209" mass="21853">MHKIDGKRRAVVIATVAEGNKMKAQIRVLGEWEGIGDDALPWAEYLLPVDRAFVPTKPGDLVWVEFPYNGDSRRPMIVGAAQDWAGGVPNVAPEASGVGEQYSPPAKEGAPPAPALTPTADMVLNRDGVLIIRTAGGAYSMTRTADGTTIGFNEAGDVNILSEGQTYVNATGNVTLLTGGDVSIEATGKISFKAAEIELAAGSINMTQA</sequence>